<proteinExistence type="predicted"/>
<reference evidence="2 3" key="1">
    <citation type="submission" date="2019-03" db="EMBL/GenBank/DDBJ databases">
        <title>Single cell metagenomics reveals metabolic interactions within the superorganism composed of flagellate Streblomastix strix and complex community of Bacteroidetes bacteria on its surface.</title>
        <authorList>
            <person name="Treitli S.C."/>
            <person name="Kolisko M."/>
            <person name="Husnik F."/>
            <person name="Keeling P."/>
            <person name="Hampl V."/>
        </authorList>
    </citation>
    <scope>NUCLEOTIDE SEQUENCE [LARGE SCALE GENOMIC DNA]</scope>
    <source>
        <strain evidence="2">ST1C</strain>
    </source>
</reference>
<feature type="region of interest" description="Disordered" evidence="1">
    <location>
        <begin position="76"/>
        <end position="118"/>
    </location>
</feature>
<sequence length="355" mass="40247">MYPPMIPIDPRQLQYPSSQPQQQGQQTGQQYSTGSNQIPISPIAPIPSPYIHPLQQIPPIGYPPPIQGINQYQQGIQNPLPVPAQSLTNPYDPNYNQYNSQQTPDHDSSQIQKDENQKKLTRKEFEKEFIDENANLDSSFASSNKRLRLDNNIDGQGLFEQIFANAGYVNNYDENEESNGYFQQEKEQTSSLNESGVINWPAPCHYHPNCKNLACPFIHAPPCKNDKACTNPQCTFAHYTNLNSRPLCPFRTRCTKTNCTYRHLQPNQKNPFQSGRSLYFSDEVINSMANSKKDSTSAVTQQEPEQQSITQDSFSNEKQQVSDKVETCQTNVENADQQSLHSNSKPPDELQTDNI</sequence>
<evidence type="ECO:0000313" key="2">
    <source>
        <dbReference type="EMBL" id="KAA6401142.1"/>
    </source>
</evidence>
<feature type="compositionally biased region" description="Basic and acidic residues" evidence="1">
    <location>
        <begin position="104"/>
        <end position="118"/>
    </location>
</feature>
<dbReference type="EMBL" id="SNRW01000439">
    <property type="protein sequence ID" value="KAA6401142.1"/>
    <property type="molecule type" value="Genomic_DNA"/>
</dbReference>
<feature type="compositionally biased region" description="Polar residues" evidence="1">
    <location>
        <begin position="296"/>
        <end position="319"/>
    </location>
</feature>
<feature type="compositionally biased region" description="Low complexity" evidence="1">
    <location>
        <begin position="14"/>
        <end position="41"/>
    </location>
</feature>
<evidence type="ECO:0000256" key="1">
    <source>
        <dbReference type="SAM" id="MobiDB-lite"/>
    </source>
</evidence>
<feature type="region of interest" description="Disordered" evidence="1">
    <location>
        <begin position="291"/>
        <end position="355"/>
    </location>
</feature>
<comment type="caution">
    <text evidence="2">The sequence shown here is derived from an EMBL/GenBank/DDBJ whole genome shotgun (WGS) entry which is preliminary data.</text>
</comment>
<feature type="compositionally biased region" description="Polar residues" evidence="1">
    <location>
        <begin position="327"/>
        <end position="345"/>
    </location>
</feature>
<evidence type="ECO:0000313" key="3">
    <source>
        <dbReference type="Proteomes" id="UP000324800"/>
    </source>
</evidence>
<protein>
    <recommendedName>
        <fullName evidence="4">C3H1-type domain-containing protein</fullName>
    </recommendedName>
</protein>
<feature type="region of interest" description="Disordered" evidence="1">
    <location>
        <begin position="1"/>
        <end position="51"/>
    </location>
</feature>
<name>A0A5J4X300_9EUKA</name>
<gene>
    <name evidence="2" type="ORF">EZS28_003338</name>
</gene>
<dbReference type="AlphaFoldDB" id="A0A5J4X300"/>
<organism evidence="2 3">
    <name type="scientific">Streblomastix strix</name>
    <dbReference type="NCBI Taxonomy" id="222440"/>
    <lineage>
        <taxon>Eukaryota</taxon>
        <taxon>Metamonada</taxon>
        <taxon>Preaxostyla</taxon>
        <taxon>Oxymonadida</taxon>
        <taxon>Streblomastigidae</taxon>
        <taxon>Streblomastix</taxon>
    </lineage>
</organism>
<accession>A0A5J4X300</accession>
<evidence type="ECO:0008006" key="4">
    <source>
        <dbReference type="Google" id="ProtNLM"/>
    </source>
</evidence>
<dbReference type="Gene3D" id="4.10.1000.30">
    <property type="match status" value="1"/>
</dbReference>
<feature type="compositionally biased region" description="Polar residues" evidence="1">
    <location>
        <begin position="85"/>
        <end position="103"/>
    </location>
</feature>
<dbReference type="Proteomes" id="UP000324800">
    <property type="component" value="Unassembled WGS sequence"/>
</dbReference>